<evidence type="ECO:0000259" key="1">
    <source>
        <dbReference type="Pfam" id="PF04266"/>
    </source>
</evidence>
<gene>
    <name evidence="2" type="ORF">NM125_00375</name>
</gene>
<dbReference type="Proteomes" id="UP001139125">
    <property type="component" value="Unassembled WGS sequence"/>
</dbReference>
<evidence type="ECO:0000313" key="3">
    <source>
        <dbReference type="Proteomes" id="UP001139125"/>
    </source>
</evidence>
<proteinExistence type="predicted"/>
<accession>A0A9X2L0M6</accession>
<dbReference type="RefSeq" id="WP_255131718.1">
    <property type="nucleotide sequence ID" value="NZ_JANDBC010000001.1"/>
</dbReference>
<comment type="caution">
    <text evidence="2">The sequence shown here is derived from an EMBL/GenBank/DDBJ whole genome shotgun (WGS) entry which is preliminary data.</text>
</comment>
<sequence length="190" mass="22386">MSTSTKPKERPILFSTEMVRAILDGRKTETRRVIKPPFTVHANGYLTRSDKWGQFNPYPCPYGKEGDLLYVRETWQKIRGFNKAQFIYKADDSPIFKGEGFKWKPSIHMPKEASRIWLKVKEVTVERVQDITEADCYREGIELDNHPRNVRSLFKELWNSINESRGYGWDKNPWVWVVKFEVISTNGRPE</sequence>
<dbReference type="AlphaFoldDB" id="A0A9X2L0M6"/>
<keyword evidence="3" id="KW-1185">Reference proteome</keyword>
<dbReference type="EMBL" id="JANDBC010000001">
    <property type="protein sequence ID" value="MCP9290027.1"/>
    <property type="molecule type" value="Genomic_DNA"/>
</dbReference>
<organism evidence="2 3">
    <name type="scientific">Gracilimonas sediminicola</name>
    <dbReference type="NCBI Taxonomy" id="2952158"/>
    <lineage>
        <taxon>Bacteria</taxon>
        <taxon>Pseudomonadati</taxon>
        <taxon>Balneolota</taxon>
        <taxon>Balneolia</taxon>
        <taxon>Balneolales</taxon>
        <taxon>Balneolaceae</taxon>
        <taxon>Gracilimonas</taxon>
    </lineage>
</organism>
<feature type="domain" description="ASCH" evidence="1">
    <location>
        <begin position="14"/>
        <end position="182"/>
    </location>
</feature>
<protein>
    <recommendedName>
        <fullName evidence="1">ASCH domain-containing protein</fullName>
    </recommendedName>
</protein>
<dbReference type="Pfam" id="PF04266">
    <property type="entry name" value="ASCH"/>
    <property type="match status" value="1"/>
</dbReference>
<dbReference type="InterPro" id="IPR007374">
    <property type="entry name" value="ASCH_domain"/>
</dbReference>
<evidence type="ECO:0000313" key="2">
    <source>
        <dbReference type="EMBL" id="MCP9290027.1"/>
    </source>
</evidence>
<reference evidence="2" key="1">
    <citation type="submission" date="2022-06" db="EMBL/GenBank/DDBJ databases">
        <title>Gracilimonas sp. CAU 1638 isolated from sea sediment.</title>
        <authorList>
            <person name="Kim W."/>
        </authorList>
    </citation>
    <scope>NUCLEOTIDE SEQUENCE</scope>
    <source>
        <strain evidence="2">CAU 1638</strain>
    </source>
</reference>
<name>A0A9X2L0M6_9BACT</name>